<accession>A0A383CXN8</accession>
<name>A0A383CXN8_9ZZZZ</name>
<feature type="transmembrane region" description="Helical" evidence="1">
    <location>
        <begin position="50"/>
        <end position="72"/>
    </location>
</feature>
<evidence type="ECO:0000256" key="1">
    <source>
        <dbReference type="SAM" id="Phobius"/>
    </source>
</evidence>
<proteinExistence type="predicted"/>
<dbReference type="AlphaFoldDB" id="A0A383CXN8"/>
<feature type="non-terminal residue" evidence="2">
    <location>
        <position position="107"/>
    </location>
</feature>
<keyword evidence="1" id="KW-1133">Transmembrane helix</keyword>
<keyword evidence="1" id="KW-0472">Membrane</keyword>
<dbReference type="EMBL" id="UINC01212550">
    <property type="protein sequence ID" value="SVE36931.1"/>
    <property type="molecule type" value="Genomic_DNA"/>
</dbReference>
<gene>
    <name evidence="2" type="ORF">METZ01_LOCUS489785</name>
</gene>
<organism evidence="2">
    <name type="scientific">marine metagenome</name>
    <dbReference type="NCBI Taxonomy" id="408172"/>
    <lineage>
        <taxon>unclassified sequences</taxon>
        <taxon>metagenomes</taxon>
        <taxon>ecological metagenomes</taxon>
    </lineage>
</organism>
<keyword evidence="1" id="KW-0812">Transmembrane</keyword>
<evidence type="ECO:0000313" key="2">
    <source>
        <dbReference type="EMBL" id="SVE36931.1"/>
    </source>
</evidence>
<sequence length="107" mass="12283">MGERGKAYKFILVILAIVFLFGVSFSQRSMNEFREKNKLTHTELDETLPPSLALTTVVLGGFRGLIANILWVRAMEMQDDGKFFEMAQLADWITKLQPHADHVWRVT</sequence>
<protein>
    <submittedName>
        <fullName evidence="2">Uncharacterized protein</fullName>
    </submittedName>
</protein>
<reference evidence="2" key="1">
    <citation type="submission" date="2018-05" db="EMBL/GenBank/DDBJ databases">
        <authorList>
            <person name="Lanie J.A."/>
            <person name="Ng W.-L."/>
            <person name="Kazmierczak K.M."/>
            <person name="Andrzejewski T.M."/>
            <person name="Davidsen T.M."/>
            <person name="Wayne K.J."/>
            <person name="Tettelin H."/>
            <person name="Glass J.I."/>
            <person name="Rusch D."/>
            <person name="Podicherti R."/>
            <person name="Tsui H.-C.T."/>
            <person name="Winkler M.E."/>
        </authorList>
    </citation>
    <scope>NUCLEOTIDE SEQUENCE</scope>
</reference>